<evidence type="ECO:0000313" key="1">
    <source>
        <dbReference type="EMBL" id="WBW63880.1"/>
    </source>
</evidence>
<dbReference type="Proteomes" id="UP001210130">
    <property type="component" value="Chromosome"/>
</dbReference>
<evidence type="ECO:0000313" key="2">
    <source>
        <dbReference type="Proteomes" id="UP001210130"/>
    </source>
</evidence>
<accession>A0AAJ5QY61</accession>
<sequence length="63" mass="7557">MPMNKQNLNDLQNYDFLAKSFASMYVSGHIIDIETITGNMPREVRKWFLERYEYYCKNALSEK</sequence>
<dbReference type="Pfam" id="PF08971">
    <property type="entry name" value="GlgS"/>
    <property type="match status" value="1"/>
</dbReference>
<keyword evidence="2" id="KW-1185">Reference proteome</keyword>
<reference evidence="1 2" key="1">
    <citation type="journal article" date="2023" name="Microbiol. Resour. Announc.">
        <title>Complete Genome Sequence of the First Colistin-Resistant Raoultella electrica Strain.</title>
        <authorList>
            <person name="Aldeia C."/>
            <person name="Campos-Madueno E.I."/>
            <person name="Sendi P."/>
            <person name="Endimiani A."/>
        </authorList>
    </citation>
    <scope>NUCLEOTIDE SEQUENCE [LARGE SCALE GENOMIC DNA]</scope>
    <source>
        <strain evidence="1 2">S2-IND-01-C</strain>
    </source>
</reference>
<protein>
    <submittedName>
        <fullName evidence="1">Glycogen synthesis protein GlgS</fullName>
    </submittedName>
</protein>
<dbReference type="AlphaFoldDB" id="A0AAJ5QY61"/>
<dbReference type="Gene3D" id="1.20.970.20">
    <property type="entry name" value="Glycogen synthesis protein GlgS"/>
    <property type="match status" value="1"/>
</dbReference>
<gene>
    <name evidence="1" type="ORF">OR613_10060</name>
</gene>
<dbReference type="InterPro" id="IPR036295">
    <property type="entry name" value="GlgS_sf"/>
</dbReference>
<proteinExistence type="predicted"/>
<organism evidence="1 2">
    <name type="scientific">Klebsiella electrica</name>
    <dbReference type="NCBI Taxonomy" id="1259973"/>
    <lineage>
        <taxon>Bacteria</taxon>
        <taxon>Pseudomonadati</taxon>
        <taxon>Pseudomonadota</taxon>
        <taxon>Gammaproteobacteria</taxon>
        <taxon>Enterobacterales</taxon>
        <taxon>Enterobacteriaceae</taxon>
        <taxon>Klebsiella/Raoultella group</taxon>
        <taxon>Klebsiella</taxon>
    </lineage>
</organism>
<dbReference type="EMBL" id="CP112887">
    <property type="protein sequence ID" value="WBW63880.1"/>
    <property type="molecule type" value="Genomic_DNA"/>
</dbReference>
<dbReference type="SUPFAM" id="SSF109747">
    <property type="entry name" value="Glycogen synthesis protein GlgS"/>
    <property type="match status" value="1"/>
</dbReference>
<name>A0AAJ5QY61_9ENTR</name>
<dbReference type="InterPro" id="IPR015065">
    <property type="entry name" value="GlgS"/>
</dbReference>